<dbReference type="SUPFAM" id="SSF51735">
    <property type="entry name" value="NAD(P)-binding Rossmann-fold domains"/>
    <property type="match status" value="1"/>
</dbReference>
<gene>
    <name evidence="7" type="ORF">UFOPK1446_00816</name>
</gene>
<dbReference type="InterPro" id="IPR001509">
    <property type="entry name" value="Epimerase_deHydtase"/>
</dbReference>
<evidence type="ECO:0000256" key="2">
    <source>
        <dbReference type="ARBA" id="ARBA00007637"/>
    </source>
</evidence>
<dbReference type="Gene3D" id="3.90.25.10">
    <property type="entry name" value="UDP-galactose 4-epimerase, domain 1"/>
    <property type="match status" value="1"/>
</dbReference>
<evidence type="ECO:0000259" key="6">
    <source>
        <dbReference type="Pfam" id="PF01370"/>
    </source>
</evidence>
<evidence type="ECO:0000313" key="7">
    <source>
        <dbReference type="EMBL" id="CAB4547502.1"/>
    </source>
</evidence>
<reference evidence="7" key="1">
    <citation type="submission" date="2020-05" db="EMBL/GenBank/DDBJ databases">
        <authorList>
            <person name="Chiriac C."/>
            <person name="Salcher M."/>
            <person name="Ghai R."/>
            <person name="Kavagutti S V."/>
        </authorList>
    </citation>
    <scope>NUCLEOTIDE SEQUENCE</scope>
</reference>
<dbReference type="EMBL" id="CAEZSO010000161">
    <property type="protein sequence ID" value="CAB4547502.1"/>
    <property type="molecule type" value="Genomic_DNA"/>
</dbReference>
<feature type="domain" description="NAD-dependent epimerase/dehydratase" evidence="6">
    <location>
        <begin position="4"/>
        <end position="249"/>
    </location>
</feature>
<name>A0A6J6C868_9ZZZZ</name>
<keyword evidence="4" id="KW-0413">Isomerase</keyword>
<dbReference type="AlphaFoldDB" id="A0A6J6C868"/>
<dbReference type="PANTHER" id="PTHR43725">
    <property type="entry name" value="UDP-GLUCOSE 4-EPIMERASE"/>
    <property type="match status" value="1"/>
</dbReference>
<accession>A0A6J6C868</accession>
<organism evidence="7">
    <name type="scientific">freshwater metagenome</name>
    <dbReference type="NCBI Taxonomy" id="449393"/>
    <lineage>
        <taxon>unclassified sequences</taxon>
        <taxon>metagenomes</taxon>
        <taxon>ecological metagenomes</taxon>
    </lineage>
</organism>
<protein>
    <submittedName>
        <fullName evidence="7">Unannotated protein</fullName>
    </submittedName>
</protein>
<keyword evidence="5" id="KW-0119">Carbohydrate metabolism</keyword>
<evidence type="ECO:0000256" key="3">
    <source>
        <dbReference type="ARBA" id="ARBA00023027"/>
    </source>
</evidence>
<comment type="similarity">
    <text evidence="2">Belongs to the NAD(P)-dependent epimerase/dehydratase family.</text>
</comment>
<evidence type="ECO:0000256" key="4">
    <source>
        <dbReference type="ARBA" id="ARBA00023235"/>
    </source>
</evidence>
<keyword evidence="3" id="KW-0520">NAD</keyword>
<evidence type="ECO:0000256" key="1">
    <source>
        <dbReference type="ARBA" id="ARBA00001911"/>
    </source>
</evidence>
<dbReference type="PANTHER" id="PTHR43725:SF53">
    <property type="entry name" value="UDP-ARABINOSE 4-EPIMERASE 1"/>
    <property type="match status" value="1"/>
</dbReference>
<dbReference type="GO" id="GO:0003978">
    <property type="term" value="F:UDP-glucose 4-epimerase activity"/>
    <property type="evidence" value="ECO:0007669"/>
    <property type="project" value="InterPro"/>
</dbReference>
<evidence type="ECO:0000256" key="5">
    <source>
        <dbReference type="ARBA" id="ARBA00023277"/>
    </source>
</evidence>
<dbReference type="NCBIfam" id="TIGR01179">
    <property type="entry name" value="galE"/>
    <property type="match status" value="1"/>
</dbReference>
<dbReference type="InterPro" id="IPR005886">
    <property type="entry name" value="UDP_G4E"/>
</dbReference>
<dbReference type="GO" id="GO:0033499">
    <property type="term" value="P:galactose catabolic process via UDP-galactose, Leloir pathway"/>
    <property type="evidence" value="ECO:0007669"/>
    <property type="project" value="TreeGrafter"/>
</dbReference>
<comment type="cofactor">
    <cofactor evidence="1">
        <name>NAD(+)</name>
        <dbReference type="ChEBI" id="CHEBI:57540"/>
    </cofactor>
</comment>
<dbReference type="Gene3D" id="3.40.50.720">
    <property type="entry name" value="NAD(P)-binding Rossmann-like Domain"/>
    <property type="match status" value="1"/>
</dbReference>
<dbReference type="Pfam" id="PF01370">
    <property type="entry name" value="Epimerase"/>
    <property type="match status" value="1"/>
</dbReference>
<sequence length="322" mass="34608">MKWMLTGGAGYIGAHILRALHDQGHDVVVLDDLSTGLRRKVSEGVPFVEASILDTDSVTRALTNHRVDGVIHLAAKKSVGESVEQPHMYFEQNVQGTMALLDAIKAADVHHMVLSSSAAVYGSPDVDAVTEDTPTMPINPYGQTKLAQEWLVRDLSESGYDLSWVALRYFNVAGAGADDLGDTGVFNLIPMVLRALDDGQAPQVFGDTYPTPDGTCIRDYIHVQDLAEAHVAAVTQAERGGRTDIYNVGRGMGFSVLDVLNAVRSAMGSDFAHEISAPRAGDPASLVAAVNRIHSELGWQAQRDLADMVTSAWSAWQAFPPA</sequence>
<dbReference type="InterPro" id="IPR036291">
    <property type="entry name" value="NAD(P)-bd_dom_sf"/>
</dbReference>
<proteinExistence type="inferred from homology"/>